<feature type="coiled-coil region" evidence="1">
    <location>
        <begin position="817"/>
        <end position="863"/>
    </location>
</feature>
<feature type="coiled-coil region" evidence="1">
    <location>
        <begin position="234"/>
        <end position="268"/>
    </location>
</feature>
<accession>A0A1J1HS52</accession>
<dbReference type="OrthoDB" id="120976at2759"/>
<gene>
    <name evidence="2" type="ORF">CLUMA_CG004535</name>
</gene>
<evidence type="ECO:0000313" key="3">
    <source>
        <dbReference type="Proteomes" id="UP000183832"/>
    </source>
</evidence>
<dbReference type="EMBL" id="CVRI01000020">
    <property type="protein sequence ID" value="CRK90845.1"/>
    <property type="molecule type" value="Genomic_DNA"/>
</dbReference>
<proteinExistence type="predicted"/>
<organism evidence="2 3">
    <name type="scientific">Clunio marinus</name>
    <dbReference type="NCBI Taxonomy" id="568069"/>
    <lineage>
        <taxon>Eukaryota</taxon>
        <taxon>Metazoa</taxon>
        <taxon>Ecdysozoa</taxon>
        <taxon>Arthropoda</taxon>
        <taxon>Hexapoda</taxon>
        <taxon>Insecta</taxon>
        <taxon>Pterygota</taxon>
        <taxon>Neoptera</taxon>
        <taxon>Endopterygota</taxon>
        <taxon>Diptera</taxon>
        <taxon>Nematocera</taxon>
        <taxon>Chironomoidea</taxon>
        <taxon>Chironomidae</taxon>
        <taxon>Clunio</taxon>
    </lineage>
</organism>
<sequence length="1121" mass="131785">MFLQSITVCGFLHVKDTKTLTFDIQKNSEIHFKEIANVTDNIFIKALSIIFDKKYGSGYDLRAEFINNQCNGKSYVRIEFWQSDNNILNESAWLKGNSFKIERSIIDQSKIIKVNEADMDIVTFHNSMARLGFHSIEDFCMHRLLESEIIKLNHYNGEDLWNLILNVNQSEDLVQVLGSKHRKRLLLIDEMKRTMDEMEDSLASKLRLKNDMRTYFSLVKHFNTLMRIVSKRKLKILSNENMRTQTEIDNLMIDLEDKTKEVKLFEDRELKTRLKNCAAMKFIDLMYDKRDKVMQKLHEVKLQIVKVPKGFSIIELFHTIAANQTSIRENFQQFEAFSEQRLQYSEANLIPQQMEVEMMKWKIFLSRTQNKNLLDQFIETETNRIYSLNEELHKVVDDMEKCKEIVNKVLFLNVEQIKEVTKEWKSKQFQVEMEIAKLSKNMLKNEKEKFQIDVKINEIAVENELDLPYIQTLKIVEEFIRLNSDFDLDYVGPVFTFLNPLSEIDGKLWPLLSSVAGIFLFTRGMTARKVHRKMLELNPDLKASYVFLGIDEYIPVNYPALSEEMLSTVRSANELIDPKAKFKNILKQLLSDILLINEDEVESFEDISCLQKVIIHSKYGSTIKSNHCLMFQSKSSNENPIQTLKTIYEHIKMRIDFVQKINEAQRTILEFFDVLKASETQYQHDIHSNHSLHSIPACVAAFHQLLRFSEKKFSIKKRLLVKNATKQALEDLEALQMTTNDVNEIFQEILSKQKKLKNDEKQLETIEVEINKNKIIYELTVTKMEHSNDFLIRALHFVKYPWNEFYDDLEPTVDNFIRTNENLLESYKSEINQLQILTNECSVEKLQQEVELLKLKCKLYENRSKQNVNEFAMKKCTETIDLCINDPKTNFDLEFYNQYRSASSDELIEVLSDYHRQLQQNSCNIKQATKDQYGHLVDSIKKVEKYSHSPVEPHSRSRITSKTFPIVNKVFVKTLKDAVFNYRASFMTVMNDHVQQSMLLFYTRKLFHEIQADDFSWSCFDLNRIKAMDFVVNWKNSSVVCSESNVKTVKGLLLIMHIIHYLSVFKFIVIDEKIFNGMDEKLKDNLMVYLNTVSSFVQIIFLNNEVEESIAEYEDEPMDTS</sequence>
<protein>
    <submittedName>
        <fullName evidence="2">CLUMA_CG004535, isoform A</fullName>
    </submittedName>
</protein>
<dbReference type="Proteomes" id="UP000183832">
    <property type="component" value="Unassembled WGS sequence"/>
</dbReference>
<evidence type="ECO:0000256" key="1">
    <source>
        <dbReference type="SAM" id="Coils"/>
    </source>
</evidence>
<keyword evidence="1" id="KW-0175">Coiled coil</keyword>
<evidence type="ECO:0000313" key="2">
    <source>
        <dbReference type="EMBL" id="CRK90845.1"/>
    </source>
</evidence>
<name>A0A1J1HS52_9DIPT</name>
<reference evidence="2 3" key="1">
    <citation type="submission" date="2015-04" db="EMBL/GenBank/DDBJ databases">
        <authorList>
            <person name="Syromyatnikov M.Y."/>
            <person name="Popov V.N."/>
        </authorList>
    </citation>
    <scope>NUCLEOTIDE SEQUENCE [LARGE SCALE GENOMIC DNA]</scope>
</reference>
<keyword evidence="3" id="KW-1185">Reference proteome</keyword>
<dbReference type="AlphaFoldDB" id="A0A1J1HS52"/>